<dbReference type="GO" id="GO:0005634">
    <property type="term" value="C:nucleus"/>
    <property type="evidence" value="ECO:0007669"/>
    <property type="project" value="UniProtKB-SubCell"/>
</dbReference>
<feature type="domain" description="RRM" evidence="6">
    <location>
        <begin position="17"/>
        <end position="103"/>
    </location>
</feature>
<dbReference type="EMBL" id="VCGU01000003">
    <property type="protein sequence ID" value="TRY78115.1"/>
    <property type="molecule type" value="Genomic_DNA"/>
</dbReference>
<dbReference type="STRING" id="6832.A0A553PKA1"/>
<organism evidence="7 8">
    <name type="scientific">Tigriopus californicus</name>
    <name type="common">Marine copepod</name>
    <dbReference type="NCBI Taxonomy" id="6832"/>
    <lineage>
        <taxon>Eukaryota</taxon>
        <taxon>Metazoa</taxon>
        <taxon>Ecdysozoa</taxon>
        <taxon>Arthropoda</taxon>
        <taxon>Crustacea</taxon>
        <taxon>Multicrustacea</taxon>
        <taxon>Hexanauplia</taxon>
        <taxon>Copepoda</taxon>
        <taxon>Harpacticoida</taxon>
        <taxon>Harpacticidae</taxon>
        <taxon>Tigriopus</taxon>
    </lineage>
</organism>
<dbReference type="AlphaFoldDB" id="A0A553PKA1"/>
<gene>
    <name evidence="7" type="ORF">TCAL_09477</name>
</gene>
<evidence type="ECO:0000256" key="2">
    <source>
        <dbReference type="ARBA" id="ARBA00022884"/>
    </source>
</evidence>
<dbReference type="GO" id="GO:0003723">
    <property type="term" value="F:RNA binding"/>
    <property type="evidence" value="ECO:0007669"/>
    <property type="project" value="UniProtKB-UniRule"/>
</dbReference>
<evidence type="ECO:0000256" key="1">
    <source>
        <dbReference type="ARBA" id="ARBA00004123"/>
    </source>
</evidence>
<dbReference type="PROSITE" id="PS50102">
    <property type="entry name" value="RRM"/>
    <property type="match status" value="1"/>
</dbReference>
<dbReference type="SMART" id="SM00360">
    <property type="entry name" value="RRM"/>
    <property type="match status" value="1"/>
</dbReference>
<feature type="region of interest" description="Disordered" evidence="5">
    <location>
        <begin position="113"/>
        <end position="139"/>
    </location>
</feature>
<protein>
    <recommendedName>
        <fullName evidence="6">RRM domain-containing protein</fullName>
    </recommendedName>
</protein>
<dbReference type="Gene3D" id="3.30.70.330">
    <property type="match status" value="1"/>
</dbReference>
<keyword evidence="8" id="KW-1185">Reference proteome</keyword>
<evidence type="ECO:0000256" key="5">
    <source>
        <dbReference type="SAM" id="MobiDB-lite"/>
    </source>
</evidence>
<sequence length="210" mass="23585">MGFRKAKEGDPRVNSEVQIFVENLPKTVTVPELNTFFEKAGKVKKDRDTRQPRVWLYHDKTTNEPTGECTITYYNHESQVKALKEFNQAMFQGQTITVTPSIVKFHMARVPPRRAKEAARGRGGSVGHRGRGKPRSDGGKLVALEHEDSLVIEDGAVLKLPRECEVGVKTLKLQGETWSEISLEIPDPRIVANLHDPNLIGVINPIKRII</sequence>
<comment type="caution">
    <text evidence="7">The sequence shown here is derived from an EMBL/GenBank/DDBJ whole genome shotgun (WGS) entry which is preliminary data.</text>
</comment>
<proteinExistence type="predicted"/>
<evidence type="ECO:0000256" key="3">
    <source>
        <dbReference type="ARBA" id="ARBA00023242"/>
    </source>
</evidence>
<keyword evidence="3" id="KW-0539">Nucleus</keyword>
<dbReference type="PANTHER" id="PTHR23238">
    <property type="entry name" value="RNA BINDING PROTEIN"/>
    <property type="match status" value="1"/>
</dbReference>
<dbReference type="InterPro" id="IPR012677">
    <property type="entry name" value="Nucleotide-bd_a/b_plait_sf"/>
</dbReference>
<dbReference type="GO" id="GO:0006355">
    <property type="term" value="P:regulation of DNA-templated transcription"/>
    <property type="evidence" value="ECO:0007669"/>
    <property type="project" value="InterPro"/>
</dbReference>
<dbReference type="SUPFAM" id="SSF54928">
    <property type="entry name" value="RNA-binding domain, RBD"/>
    <property type="match status" value="1"/>
</dbReference>
<evidence type="ECO:0000259" key="6">
    <source>
        <dbReference type="PROSITE" id="PS50102"/>
    </source>
</evidence>
<comment type="subcellular location">
    <subcellularLocation>
        <location evidence="1">Nucleus</location>
    </subcellularLocation>
</comment>
<dbReference type="InterPro" id="IPR000504">
    <property type="entry name" value="RRM_dom"/>
</dbReference>
<dbReference type="Pfam" id="PF00076">
    <property type="entry name" value="RRM_1"/>
    <property type="match status" value="1"/>
</dbReference>
<reference evidence="7 8" key="1">
    <citation type="journal article" date="2018" name="Nat. Ecol. Evol.">
        <title>Genomic signatures of mitonuclear coevolution across populations of Tigriopus californicus.</title>
        <authorList>
            <person name="Barreto F.S."/>
            <person name="Watson E.T."/>
            <person name="Lima T.G."/>
            <person name="Willett C.S."/>
            <person name="Edmands S."/>
            <person name="Li W."/>
            <person name="Burton R.S."/>
        </authorList>
    </citation>
    <scope>NUCLEOTIDE SEQUENCE [LARGE SCALE GENOMIC DNA]</scope>
    <source>
        <strain evidence="7 8">San Diego</strain>
    </source>
</reference>
<dbReference type="Proteomes" id="UP000318571">
    <property type="component" value="Chromosome 11"/>
</dbReference>
<dbReference type="InterPro" id="IPR035979">
    <property type="entry name" value="RBD_domain_sf"/>
</dbReference>
<evidence type="ECO:0000313" key="8">
    <source>
        <dbReference type="Proteomes" id="UP000318571"/>
    </source>
</evidence>
<accession>A0A553PKA1</accession>
<dbReference type="InterPro" id="IPR034870">
    <property type="entry name" value="TET_fam"/>
</dbReference>
<name>A0A553PKA1_TIGCA</name>
<evidence type="ECO:0000256" key="4">
    <source>
        <dbReference type="PROSITE-ProRule" id="PRU00176"/>
    </source>
</evidence>
<keyword evidence="2 4" id="KW-0694">RNA-binding</keyword>
<evidence type="ECO:0000313" key="7">
    <source>
        <dbReference type="EMBL" id="TRY78115.1"/>
    </source>
</evidence>